<reference evidence="1" key="2">
    <citation type="journal article" date="2015" name="Data Brief">
        <title>Shoot transcriptome of the giant reed, Arundo donax.</title>
        <authorList>
            <person name="Barrero R.A."/>
            <person name="Guerrero F.D."/>
            <person name="Moolhuijzen P."/>
            <person name="Goolsby J.A."/>
            <person name="Tidwell J."/>
            <person name="Bellgard S.E."/>
            <person name="Bellgard M.I."/>
        </authorList>
    </citation>
    <scope>NUCLEOTIDE SEQUENCE</scope>
    <source>
        <tissue evidence="1">Shoot tissue taken approximately 20 cm above the soil surface</tissue>
    </source>
</reference>
<evidence type="ECO:0000313" key="1">
    <source>
        <dbReference type="EMBL" id="JAD21496.1"/>
    </source>
</evidence>
<sequence length="17" mass="1890">MHCQAYSVVCSVHVVLD</sequence>
<protein>
    <submittedName>
        <fullName evidence="1">Uncharacterized protein</fullName>
    </submittedName>
</protein>
<accession>A0A0A8Y615</accession>
<dbReference type="AlphaFoldDB" id="A0A0A8Y615"/>
<reference evidence="1" key="1">
    <citation type="submission" date="2014-09" db="EMBL/GenBank/DDBJ databases">
        <authorList>
            <person name="Magalhaes I.L.F."/>
            <person name="Oliveira U."/>
            <person name="Santos F.R."/>
            <person name="Vidigal T.H.D.A."/>
            <person name="Brescovit A.D."/>
            <person name="Santos A.J."/>
        </authorList>
    </citation>
    <scope>NUCLEOTIDE SEQUENCE</scope>
    <source>
        <tissue evidence="1">Shoot tissue taken approximately 20 cm above the soil surface</tissue>
    </source>
</reference>
<organism evidence="1">
    <name type="scientific">Arundo donax</name>
    <name type="common">Giant reed</name>
    <name type="synonym">Donax arundinaceus</name>
    <dbReference type="NCBI Taxonomy" id="35708"/>
    <lineage>
        <taxon>Eukaryota</taxon>
        <taxon>Viridiplantae</taxon>
        <taxon>Streptophyta</taxon>
        <taxon>Embryophyta</taxon>
        <taxon>Tracheophyta</taxon>
        <taxon>Spermatophyta</taxon>
        <taxon>Magnoliopsida</taxon>
        <taxon>Liliopsida</taxon>
        <taxon>Poales</taxon>
        <taxon>Poaceae</taxon>
        <taxon>PACMAD clade</taxon>
        <taxon>Arundinoideae</taxon>
        <taxon>Arundineae</taxon>
        <taxon>Arundo</taxon>
    </lineage>
</organism>
<dbReference type="EMBL" id="GBRH01276399">
    <property type="protein sequence ID" value="JAD21496.1"/>
    <property type="molecule type" value="Transcribed_RNA"/>
</dbReference>
<proteinExistence type="predicted"/>
<name>A0A0A8Y615_ARUDO</name>